<sequence>MGLNKKVTLIRSLICYQQPRRLFETLSLKLNSLLCENHLTAYNNATLIHKWEFHEKVVKRGLRYQSIAKPTGEKLEKAKLEELIRRSTDKVKRDTESPAPSTENLSFTIGNVETAPSELNKNKSKTGMDIAVNIRRQKRSYTEFPLSPTKYDLKQSAIDKLKYVDVCAMTDERLAKLIRRNVIYADKNLVVFNKPYGLPMHGGDGTKQSVKNVLPMVSKMIFGINTSVPLLLCHRLNKNTTGITICATNDEIASNIMKSFRMRRVLRKYLAVVVGEPEPHNGVIDMPMCETTLSATKSARSHSRMIIKPDMSYDVLTGKESVLKTSRSDGHIAITYYRTIDTSGTLSLVELQPQTSVKHQLRVHMSDGLSCPMLGDHKYSRYGSLAPQVLPPKVLKLFNIPHSKTRYMPLHLHLQQVLIPDVLSDSPRPNMVVGARLPFHFSRTLRILKMKPGVHEGWKGDHRPVKKTTAEPLRKDDVLYTDPTLSVPTETPRSHSSDDCEKVFRTRIKVKYQKA</sequence>
<evidence type="ECO:0000256" key="5">
    <source>
        <dbReference type="ARBA" id="ARBA00036943"/>
    </source>
</evidence>
<feature type="region of interest" description="Disordered" evidence="8">
    <location>
        <begin position="481"/>
        <end position="500"/>
    </location>
</feature>
<dbReference type="GO" id="GO:0009982">
    <property type="term" value="F:pseudouridine synthase activity"/>
    <property type="evidence" value="ECO:0007669"/>
    <property type="project" value="InterPro"/>
</dbReference>
<reference evidence="10" key="3">
    <citation type="submission" date="2025-09" db="UniProtKB">
        <authorList>
            <consortium name="Ensembl"/>
        </authorList>
    </citation>
    <scope>IDENTIFICATION</scope>
</reference>
<evidence type="ECO:0000259" key="9">
    <source>
        <dbReference type="Pfam" id="PF00849"/>
    </source>
</evidence>
<evidence type="ECO:0000256" key="2">
    <source>
        <dbReference type="ARBA" id="ARBA00001896"/>
    </source>
</evidence>
<dbReference type="CDD" id="cd02869">
    <property type="entry name" value="PseudoU_synth_RluA_like"/>
    <property type="match status" value="1"/>
</dbReference>
<dbReference type="eggNOG" id="KOG1919">
    <property type="taxonomic scope" value="Eukaryota"/>
</dbReference>
<dbReference type="GO" id="GO:0003723">
    <property type="term" value="F:RNA binding"/>
    <property type="evidence" value="ECO:0007669"/>
    <property type="project" value="InterPro"/>
</dbReference>
<keyword evidence="4" id="KW-0413">Isomerase</keyword>
<dbReference type="Pfam" id="PF00849">
    <property type="entry name" value="PseudoU_synth_2"/>
    <property type="match status" value="1"/>
</dbReference>
<dbReference type="GO" id="GO:0001522">
    <property type="term" value="P:pseudouridine synthesis"/>
    <property type="evidence" value="ECO:0007669"/>
    <property type="project" value="InterPro"/>
</dbReference>
<evidence type="ECO:0000256" key="7">
    <source>
        <dbReference type="ARBA" id="ARBA00041563"/>
    </source>
</evidence>
<dbReference type="HOGENOM" id="CLU_528868_0_0_1"/>
<dbReference type="InterPro" id="IPR006145">
    <property type="entry name" value="PsdUridine_synth_RsuA/RluA"/>
</dbReference>
<dbReference type="InterPro" id="IPR020103">
    <property type="entry name" value="PsdUridine_synth_cat_dom_sf"/>
</dbReference>
<evidence type="ECO:0000256" key="1">
    <source>
        <dbReference type="ARBA" id="ARBA00001166"/>
    </source>
</evidence>
<accession>H2Y874</accession>
<evidence type="ECO:0000313" key="11">
    <source>
        <dbReference type="Proteomes" id="UP000007875"/>
    </source>
</evidence>
<reference evidence="11" key="1">
    <citation type="submission" date="2003-08" db="EMBL/GenBank/DDBJ databases">
        <authorList>
            <person name="Birren B."/>
            <person name="Nusbaum C."/>
            <person name="Abebe A."/>
            <person name="Abouelleil A."/>
            <person name="Adekoya E."/>
            <person name="Ait-zahra M."/>
            <person name="Allen N."/>
            <person name="Allen T."/>
            <person name="An P."/>
            <person name="Anderson M."/>
            <person name="Anderson S."/>
            <person name="Arachchi H."/>
            <person name="Armbruster J."/>
            <person name="Bachantsang P."/>
            <person name="Baldwin J."/>
            <person name="Barry A."/>
            <person name="Bayul T."/>
            <person name="Blitshsteyn B."/>
            <person name="Bloom T."/>
            <person name="Blye J."/>
            <person name="Boguslavskiy L."/>
            <person name="Borowsky M."/>
            <person name="Boukhgalter B."/>
            <person name="Brunache A."/>
            <person name="Butler J."/>
            <person name="Calixte N."/>
            <person name="Calvo S."/>
            <person name="Camarata J."/>
            <person name="Campo K."/>
            <person name="Chang J."/>
            <person name="Cheshatsang Y."/>
            <person name="Citroen M."/>
            <person name="Collymore A."/>
            <person name="Considine T."/>
            <person name="Cook A."/>
            <person name="Cooke P."/>
            <person name="Corum B."/>
            <person name="Cuomo C."/>
            <person name="David R."/>
            <person name="Dawoe T."/>
            <person name="Degray S."/>
            <person name="Dodge S."/>
            <person name="Dooley K."/>
            <person name="Dorje P."/>
            <person name="Dorjee K."/>
            <person name="Dorris L."/>
            <person name="Duffey N."/>
            <person name="Dupes A."/>
            <person name="Elkins T."/>
            <person name="Engels R."/>
            <person name="Erickson J."/>
            <person name="Farina A."/>
            <person name="Faro S."/>
            <person name="Ferreira P."/>
            <person name="Fischer H."/>
            <person name="Fitzgerald M."/>
            <person name="Foley K."/>
            <person name="Gage D."/>
            <person name="Galagan J."/>
            <person name="Gearin G."/>
            <person name="Gnerre S."/>
            <person name="Gnirke A."/>
            <person name="Goyette A."/>
            <person name="Graham J."/>
            <person name="Grandbois E."/>
            <person name="Gyaltsen K."/>
            <person name="Hafez N."/>
            <person name="Hagopian D."/>
            <person name="Hagos B."/>
            <person name="Hall J."/>
            <person name="Hatcher B."/>
            <person name="Heller A."/>
            <person name="Higgins H."/>
            <person name="Honan T."/>
            <person name="Horn A."/>
            <person name="Houde N."/>
            <person name="Hughes L."/>
            <person name="Hulme W."/>
            <person name="Husby E."/>
            <person name="Iliev I."/>
            <person name="Jaffe D."/>
            <person name="Jones C."/>
            <person name="Kamal M."/>
            <person name="Kamat A."/>
            <person name="Kamvysselis M."/>
            <person name="Karlsson E."/>
            <person name="Kells C."/>
            <person name="Kieu A."/>
            <person name="Kisner P."/>
            <person name="Kodira C."/>
            <person name="Kulbokas E."/>
            <person name="Labutti K."/>
            <person name="Lama D."/>
            <person name="Landers T."/>
            <person name="Leger J."/>
            <person name="Levine S."/>
            <person name="Lewis D."/>
            <person name="Lewis T."/>
            <person name="Lindblad-toh K."/>
            <person name="Liu X."/>
            <person name="Lokyitsang T."/>
            <person name="Lokyitsang Y."/>
            <person name="Lucien O."/>
            <person name="Lui A."/>
            <person name="Ma L.J."/>
            <person name="Mabbitt R."/>
            <person name="Macdonald J."/>
            <person name="Maclean C."/>
            <person name="Major J."/>
            <person name="Manning J."/>
            <person name="Marabella R."/>
            <person name="Maru K."/>
            <person name="Matthews C."/>
            <person name="Mauceli E."/>
            <person name="Mccarthy M."/>
            <person name="Mcdonough S."/>
            <person name="Mcghee T."/>
            <person name="Meldrim J."/>
            <person name="Meneus L."/>
            <person name="Mesirov J."/>
            <person name="Mihalev A."/>
            <person name="Mihova T."/>
            <person name="Mikkelsen T."/>
            <person name="Mlenga V."/>
            <person name="Moru K."/>
            <person name="Mozes J."/>
            <person name="Mulrain L."/>
            <person name="Munson G."/>
            <person name="Naylor J."/>
            <person name="Newes C."/>
            <person name="Nguyen C."/>
            <person name="Nguyen N."/>
            <person name="Nguyen T."/>
            <person name="Nicol R."/>
            <person name="Nielsen C."/>
            <person name="Nizzari M."/>
            <person name="Norbu C."/>
            <person name="Norbu N."/>
            <person name="O'donnell P."/>
            <person name="Okoawo O."/>
            <person name="O'leary S."/>
            <person name="Omotosho B."/>
            <person name="O'neill K."/>
            <person name="Osman S."/>
            <person name="Parker S."/>
            <person name="Perrin D."/>
            <person name="Phunkhang P."/>
            <person name="Piqani B."/>
            <person name="Purcell S."/>
            <person name="Rachupka T."/>
            <person name="Ramasamy U."/>
            <person name="Rameau R."/>
            <person name="Ray V."/>
            <person name="Raymond C."/>
            <person name="Retta R."/>
            <person name="Richardson S."/>
            <person name="Rise C."/>
            <person name="Rodriguez J."/>
            <person name="Rogers J."/>
            <person name="Rogov P."/>
            <person name="Rutman M."/>
            <person name="Schupbach R."/>
            <person name="Seaman C."/>
            <person name="Settipalli S."/>
            <person name="Sharpe T."/>
            <person name="Sheridan J."/>
            <person name="Sherpa N."/>
            <person name="Shi J."/>
            <person name="Smirnov S."/>
            <person name="Smith C."/>
            <person name="Sougnez C."/>
            <person name="Spencer B."/>
            <person name="Stalker J."/>
            <person name="Stange-thomann N."/>
            <person name="Stavropoulos S."/>
            <person name="Stetson K."/>
            <person name="Stone C."/>
            <person name="Stone S."/>
            <person name="Stubbs M."/>
            <person name="Talamas J."/>
            <person name="Tchuinga P."/>
            <person name="Tenzing P."/>
            <person name="Tesfaye S."/>
            <person name="Theodore J."/>
            <person name="Thoulutsang Y."/>
            <person name="Topham K."/>
            <person name="Towey S."/>
            <person name="Tsamla T."/>
            <person name="Tsomo N."/>
            <person name="Vallee D."/>
            <person name="Vassiliev H."/>
            <person name="Venkataraman V."/>
            <person name="Vinson J."/>
            <person name="Vo A."/>
            <person name="Wade C."/>
            <person name="Wang S."/>
            <person name="Wangchuk T."/>
            <person name="Wangdi T."/>
            <person name="Whittaker C."/>
            <person name="Wilkinson J."/>
            <person name="Wu Y."/>
            <person name="Wyman D."/>
            <person name="Yadav S."/>
            <person name="Yang S."/>
            <person name="Yang X."/>
            <person name="Yeager S."/>
            <person name="Yee E."/>
            <person name="Young G."/>
            <person name="Zainoun J."/>
            <person name="Zembeck L."/>
            <person name="Zimmer A."/>
            <person name="Zody M."/>
            <person name="Lander E."/>
        </authorList>
    </citation>
    <scope>NUCLEOTIDE SEQUENCE [LARGE SCALE GENOMIC DNA]</scope>
</reference>
<dbReference type="Proteomes" id="UP000007875">
    <property type="component" value="Unassembled WGS sequence"/>
</dbReference>
<evidence type="ECO:0000313" key="10">
    <source>
        <dbReference type="Ensembl" id="ENSCSAVP00000001522.1"/>
    </source>
</evidence>
<dbReference type="FunCoup" id="H2Y874">
    <property type="interactions" value="177"/>
</dbReference>
<comment type="catalytic activity">
    <reaction evidence="1">
        <text>a uridine in mRNA = a pseudouridine in mRNA</text>
        <dbReference type="Rhea" id="RHEA:56644"/>
        <dbReference type="Rhea" id="RHEA-COMP:14658"/>
        <dbReference type="Rhea" id="RHEA-COMP:14659"/>
        <dbReference type="ChEBI" id="CHEBI:65314"/>
        <dbReference type="ChEBI" id="CHEBI:65315"/>
    </reaction>
</comment>
<comment type="catalytic activity">
    <reaction evidence="5">
        <text>a uridine in tRNA = a pseudouridine in tRNA</text>
        <dbReference type="Rhea" id="RHEA:54572"/>
        <dbReference type="Rhea" id="RHEA-COMP:13339"/>
        <dbReference type="Rhea" id="RHEA-COMP:13934"/>
        <dbReference type="ChEBI" id="CHEBI:65314"/>
        <dbReference type="ChEBI" id="CHEBI:65315"/>
    </reaction>
</comment>
<reference evidence="10" key="2">
    <citation type="submission" date="2025-08" db="UniProtKB">
        <authorList>
            <consortium name="Ensembl"/>
        </authorList>
    </citation>
    <scope>IDENTIFICATION</scope>
</reference>
<dbReference type="InParanoid" id="H2Y874"/>
<organism evidence="10 11">
    <name type="scientific">Ciona savignyi</name>
    <name type="common">Pacific transparent sea squirt</name>
    <dbReference type="NCBI Taxonomy" id="51511"/>
    <lineage>
        <taxon>Eukaryota</taxon>
        <taxon>Metazoa</taxon>
        <taxon>Chordata</taxon>
        <taxon>Tunicata</taxon>
        <taxon>Ascidiacea</taxon>
        <taxon>Phlebobranchia</taxon>
        <taxon>Cionidae</taxon>
        <taxon>Ciona</taxon>
    </lineage>
</organism>
<evidence type="ECO:0000256" key="3">
    <source>
        <dbReference type="ARBA" id="ARBA00010876"/>
    </source>
</evidence>
<dbReference type="SMR" id="H2Y874"/>
<keyword evidence="11" id="KW-1185">Reference proteome</keyword>
<dbReference type="GeneTree" id="ENSGT00940000158436"/>
<dbReference type="AlphaFoldDB" id="H2Y874"/>
<dbReference type="PANTHER" id="PTHR21600">
    <property type="entry name" value="MITOCHONDRIAL RNA PSEUDOURIDINE SYNTHASE"/>
    <property type="match status" value="1"/>
</dbReference>
<dbReference type="Ensembl" id="ENSCSAVT00000001542.1">
    <property type="protein sequence ID" value="ENSCSAVP00000001522.1"/>
    <property type="gene ID" value="ENSCSAVG00000000872.1"/>
</dbReference>
<dbReference type="STRING" id="51511.ENSCSAVP00000001522"/>
<feature type="domain" description="Pseudouridine synthase RsuA/RluA-like" evidence="9">
    <location>
        <begin position="188"/>
        <end position="366"/>
    </location>
</feature>
<comment type="catalytic activity">
    <reaction evidence="2">
        <text>uridine in 5S rRNA = pseudouridine in 5S rRNA</text>
        <dbReference type="Rhea" id="RHEA:47036"/>
        <dbReference type="Rhea" id="RHEA-COMP:11730"/>
        <dbReference type="Rhea" id="RHEA-COMP:11731"/>
        <dbReference type="ChEBI" id="CHEBI:65314"/>
        <dbReference type="ChEBI" id="CHEBI:65315"/>
    </reaction>
</comment>
<dbReference type="PANTHER" id="PTHR21600:SF83">
    <property type="entry name" value="PSEUDOURIDYLATE SYNTHASE RPUSD4, MITOCHONDRIAL"/>
    <property type="match status" value="1"/>
</dbReference>
<evidence type="ECO:0000256" key="6">
    <source>
        <dbReference type="ARBA" id="ARBA00039953"/>
    </source>
</evidence>
<proteinExistence type="inferred from homology"/>
<dbReference type="SUPFAM" id="SSF55120">
    <property type="entry name" value="Pseudouridine synthase"/>
    <property type="match status" value="1"/>
</dbReference>
<dbReference type="InterPro" id="IPR050188">
    <property type="entry name" value="RluA_PseudoU_synthase"/>
</dbReference>
<evidence type="ECO:0000256" key="8">
    <source>
        <dbReference type="SAM" id="MobiDB-lite"/>
    </source>
</evidence>
<protein>
    <recommendedName>
        <fullName evidence="6">Pseudouridylate synthase RPUSD4, mitochondrial</fullName>
    </recommendedName>
    <alternativeName>
        <fullName evidence="7">RNA pseudouridylate synthase domain-containing protein 4</fullName>
    </alternativeName>
</protein>
<comment type="similarity">
    <text evidence="3">Belongs to the pseudouridine synthase RluA family.</text>
</comment>
<name>H2Y874_CIOSA</name>
<evidence type="ECO:0000256" key="4">
    <source>
        <dbReference type="ARBA" id="ARBA00023235"/>
    </source>
</evidence>
<dbReference type="Gene3D" id="3.30.2350.10">
    <property type="entry name" value="Pseudouridine synthase"/>
    <property type="match status" value="1"/>
</dbReference>